<dbReference type="InterPro" id="IPR020826">
    <property type="entry name" value="Transketolase_BS"/>
</dbReference>
<keyword evidence="13" id="KW-1185">Reference proteome</keyword>
<comment type="function">
    <text evidence="10">Catalyzes the acyloin condensation reaction between C atoms 2 and 3 of pyruvate and glyceraldehyde 3-phosphate to yield 1-deoxy-D-xylulose-5-phosphate (DXP).</text>
</comment>
<dbReference type="InterPro" id="IPR005475">
    <property type="entry name" value="Transketolase-like_Pyr-bd"/>
</dbReference>
<dbReference type="Proteomes" id="UP000515819">
    <property type="component" value="Chromosome"/>
</dbReference>
<keyword evidence="5 10" id="KW-0479">Metal-binding</keyword>
<dbReference type="GO" id="GO:0016114">
    <property type="term" value="P:terpenoid biosynthetic process"/>
    <property type="evidence" value="ECO:0007669"/>
    <property type="project" value="UniProtKB-UniRule"/>
</dbReference>
<dbReference type="InterPro" id="IPR005477">
    <property type="entry name" value="Dxylulose-5-P_synthase"/>
</dbReference>
<dbReference type="CDD" id="cd07033">
    <property type="entry name" value="TPP_PYR_DXS_TK_like"/>
    <property type="match status" value="1"/>
</dbReference>
<feature type="binding site" evidence="10">
    <location>
        <begin position="114"/>
        <end position="116"/>
    </location>
    <ligand>
        <name>thiamine diphosphate</name>
        <dbReference type="ChEBI" id="CHEBI:58937"/>
    </ligand>
</feature>
<dbReference type="NCBIfam" id="TIGR00204">
    <property type="entry name" value="dxs"/>
    <property type="match status" value="1"/>
</dbReference>
<feature type="domain" description="Transketolase-like pyrimidine-binding" evidence="11">
    <location>
        <begin position="314"/>
        <end position="478"/>
    </location>
</feature>
<dbReference type="EMBL" id="CP060632">
    <property type="protein sequence ID" value="QNM00557.1"/>
    <property type="molecule type" value="Genomic_DNA"/>
</dbReference>
<dbReference type="FunFam" id="3.40.50.970:FF:000005">
    <property type="entry name" value="1-deoxy-D-xylulose-5-phosphate synthase"/>
    <property type="match status" value="1"/>
</dbReference>
<protein>
    <recommendedName>
        <fullName evidence="10">1-deoxy-D-xylulose-5-phosphate synthase</fullName>
        <ecNumber evidence="10">2.2.1.7</ecNumber>
    </recommendedName>
    <alternativeName>
        <fullName evidence="10">1-deoxyxylulose-5-phosphate synthase</fullName>
        <shortName evidence="10">DXP synthase</shortName>
        <shortName evidence="10">DXPS</shortName>
    </alternativeName>
</protein>
<dbReference type="Gene3D" id="3.40.50.970">
    <property type="match status" value="2"/>
</dbReference>
<keyword evidence="7 10" id="KW-0784">Thiamine biosynthesis</keyword>
<comment type="pathway">
    <text evidence="1 10">Metabolic intermediate biosynthesis; 1-deoxy-D-xylulose 5-phosphate biosynthesis; 1-deoxy-D-xylulose 5-phosphate from D-glyceraldehyde 3-phosphate and pyruvate: step 1/1.</text>
</comment>
<evidence type="ECO:0000313" key="13">
    <source>
        <dbReference type="Proteomes" id="UP000515819"/>
    </source>
</evidence>
<dbReference type="GO" id="GO:0009228">
    <property type="term" value="P:thiamine biosynthetic process"/>
    <property type="evidence" value="ECO:0007669"/>
    <property type="project" value="UniProtKB-UniRule"/>
</dbReference>
<keyword evidence="9 10" id="KW-0414">Isoprene biosynthesis</keyword>
<evidence type="ECO:0000256" key="6">
    <source>
        <dbReference type="ARBA" id="ARBA00022842"/>
    </source>
</evidence>
<keyword evidence="8 10" id="KW-0786">Thiamine pyrophosphate</keyword>
<dbReference type="AlphaFoldDB" id="A0A7G9FPS5"/>
<evidence type="ECO:0000313" key="12">
    <source>
        <dbReference type="EMBL" id="QNM00557.1"/>
    </source>
</evidence>
<proteinExistence type="inferred from homology"/>
<dbReference type="EC" id="2.2.1.7" evidence="10"/>
<dbReference type="GO" id="GO:0005829">
    <property type="term" value="C:cytosol"/>
    <property type="evidence" value="ECO:0007669"/>
    <property type="project" value="TreeGrafter"/>
</dbReference>
<evidence type="ECO:0000256" key="5">
    <source>
        <dbReference type="ARBA" id="ARBA00022723"/>
    </source>
</evidence>
<dbReference type="Pfam" id="PF13292">
    <property type="entry name" value="DXP_synthase_N"/>
    <property type="match status" value="1"/>
</dbReference>
<dbReference type="InterPro" id="IPR009014">
    <property type="entry name" value="Transketo_C/PFOR_II"/>
</dbReference>
<keyword evidence="4 10" id="KW-0808">Transferase</keyword>
<organism evidence="12 13">
    <name type="scientific">Wujia chipingensis</name>
    <dbReference type="NCBI Taxonomy" id="2763670"/>
    <lineage>
        <taxon>Bacteria</taxon>
        <taxon>Bacillati</taxon>
        <taxon>Bacillota</taxon>
        <taxon>Clostridia</taxon>
        <taxon>Lachnospirales</taxon>
        <taxon>Lachnospiraceae</taxon>
        <taxon>Wujia</taxon>
    </lineage>
</organism>
<dbReference type="InterPro" id="IPR049557">
    <property type="entry name" value="Transketolase_CS"/>
</dbReference>
<dbReference type="PANTHER" id="PTHR43322:SF5">
    <property type="entry name" value="1-DEOXY-D-XYLULOSE-5-PHOSPHATE SYNTHASE, CHLOROPLASTIC"/>
    <property type="match status" value="1"/>
</dbReference>
<evidence type="ECO:0000256" key="3">
    <source>
        <dbReference type="ARBA" id="ARBA00011738"/>
    </source>
</evidence>
<comment type="catalytic activity">
    <reaction evidence="10">
        <text>D-glyceraldehyde 3-phosphate + pyruvate + H(+) = 1-deoxy-D-xylulose 5-phosphate + CO2</text>
        <dbReference type="Rhea" id="RHEA:12605"/>
        <dbReference type="ChEBI" id="CHEBI:15361"/>
        <dbReference type="ChEBI" id="CHEBI:15378"/>
        <dbReference type="ChEBI" id="CHEBI:16526"/>
        <dbReference type="ChEBI" id="CHEBI:57792"/>
        <dbReference type="ChEBI" id="CHEBI:59776"/>
        <dbReference type="EC" id="2.2.1.7"/>
    </reaction>
</comment>
<evidence type="ECO:0000256" key="4">
    <source>
        <dbReference type="ARBA" id="ARBA00022679"/>
    </source>
</evidence>
<evidence type="ECO:0000256" key="7">
    <source>
        <dbReference type="ARBA" id="ARBA00022977"/>
    </source>
</evidence>
<dbReference type="Pfam" id="PF02779">
    <property type="entry name" value="Transket_pyr"/>
    <property type="match status" value="1"/>
</dbReference>
<gene>
    <name evidence="10" type="primary">dxs</name>
    <name evidence="12" type="ORF">H9Q76_04545</name>
</gene>
<dbReference type="SMART" id="SM00861">
    <property type="entry name" value="Transket_pyr"/>
    <property type="match status" value="1"/>
</dbReference>
<keyword evidence="6 10" id="KW-0460">Magnesium</keyword>
<dbReference type="PROSITE" id="PS00801">
    <property type="entry name" value="TRANSKETOLASE_1"/>
    <property type="match status" value="1"/>
</dbReference>
<dbReference type="GO" id="GO:0019288">
    <property type="term" value="P:isopentenyl diphosphate biosynthetic process, methylerythritol 4-phosphate pathway"/>
    <property type="evidence" value="ECO:0007669"/>
    <property type="project" value="TreeGrafter"/>
</dbReference>
<name>A0A7G9FPS5_9FIRM</name>
<dbReference type="NCBIfam" id="NF003933">
    <property type="entry name" value="PRK05444.2-2"/>
    <property type="match status" value="1"/>
</dbReference>
<dbReference type="PANTHER" id="PTHR43322">
    <property type="entry name" value="1-D-DEOXYXYLULOSE 5-PHOSPHATE SYNTHASE-RELATED"/>
    <property type="match status" value="1"/>
</dbReference>
<feature type="binding site" evidence="10">
    <location>
        <position position="174"/>
    </location>
    <ligand>
        <name>thiamine diphosphate</name>
        <dbReference type="ChEBI" id="CHEBI:58937"/>
    </ligand>
</feature>
<dbReference type="SUPFAM" id="SSF52922">
    <property type="entry name" value="TK C-terminal domain-like"/>
    <property type="match status" value="1"/>
</dbReference>
<comment type="cofactor">
    <cofactor evidence="10">
        <name>thiamine diphosphate</name>
        <dbReference type="ChEBI" id="CHEBI:58937"/>
    </cofactor>
    <text evidence="10">Binds 1 thiamine pyrophosphate per subunit.</text>
</comment>
<dbReference type="PROSITE" id="PS00802">
    <property type="entry name" value="TRANSKETOLASE_2"/>
    <property type="match status" value="1"/>
</dbReference>
<feature type="binding site" evidence="10">
    <location>
        <position position="284"/>
    </location>
    <ligand>
        <name>thiamine diphosphate</name>
        <dbReference type="ChEBI" id="CHEBI:58937"/>
    </ligand>
</feature>
<evidence type="ECO:0000256" key="8">
    <source>
        <dbReference type="ARBA" id="ARBA00023052"/>
    </source>
</evidence>
<evidence type="ECO:0000256" key="2">
    <source>
        <dbReference type="ARBA" id="ARBA00011081"/>
    </source>
</evidence>
<feature type="binding site" evidence="10">
    <location>
        <position position="73"/>
    </location>
    <ligand>
        <name>thiamine diphosphate</name>
        <dbReference type="ChEBI" id="CHEBI:58937"/>
    </ligand>
</feature>
<dbReference type="RefSeq" id="WP_118373862.1">
    <property type="nucleotide sequence ID" value="NZ_CP060632.1"/>
</dbReference>
<comment type="similarity">
    <text evidence="2 10">Belongs to the transketolase family. DXPS subfamily.</text>
</comment>
<dbReference type="UniPathway" id="UPA00064">
    <property type="reaction ID" value="UER00091"/>
</dbReference>
<comment type="subunit">
    <text evidence="3 10">Homodimer.</text>
</comment>
<dbReference type="Pfam" id="PF02780">
    <property type="entry name" value="Transketolase_C"/>
    <property type="match status" value="1"/>
</dbReference>
<dbReference type="Gene3D" id="3.40.50.920">
    <property type="match status" value="1"/>
</dbReference>
<dbReference type="GO" id="GO:0030976">
    <property type="term" value="F:thiamine pyrophosphate binding"/>
    <property type="evidence" value="ECO:0007669"/>
    <property type="project" value="UniProtKB-UniRule"/>
</dbReference>
<evidence type="ECO:0000256" key="9">
    <source>
        <dbReference type="ARBA" id="ARBA00023229"/>
    </source>
</evidence>
<dbReference type="InterPro" id="IPR029061">
    <property type="entry name" value="THDP-binding"/>
</dbReference>
<dbReference type="HAMAP" id="MF_00315">
    <property type="entry name" value="DXP_synth"/>
    <property type="match status" value="1"/>
</dbReference>
<feature type="binding site" evidence="10">
    <location>
        <position position="145"/>
    </location>
    <ligand>
        <name>Mg(2+)</name>
        <dbReference type="ChEBI" id="CHEBI:18420"/>
    </ligand>
</feature>
<feature type="binding site" evidence="10">
    <location>
        <position position="174"/>
    </location>
    <ligand>
        <name>Mg(2+)</name>
        <dbReference type="ChEBI" id="CHEBI:18420"/>
    </ligand>
</feature>
<sequence length="625" mass="69045">MHMLEKITKENDIKQIERQDYPALAAEIRDFLIEKVSIHGGHLASNLGTVELTMALHAVMNFPEDKLIFDVGHQSYTHKILTGRKDAFETLRQYDGLSGFPKRNESPCDAFDTGHSSTGISAAMGYSIARDLCGGDEKVAVVIGDGSLTGGMAYEALNGLAQLKTGCVVVINDNNMSIGKNVGGLSKYLNEIRLGNAYNELKTGVESSLMGSKTGKKIAKVLKRSKDNIKQFFVPGMFFEELGITYVGPIDGHDINQMITTFQHAFRLDKPIIIHVKTKKGKGYGYAERHPDYFHGIAPFDRISGKVLAAKKTSCYTDIFAKKMVKLGETHEDVVAITAAMAQGTGLVRFEEAYPKRFFDVGIAEQHAVTFAAGMAAAGMVPVVAIYSSFLQRSYDQILHDVCLQKLHVILAIDRAGLVGQDGETHQGIYDLAYLSHMPHMIVLAPKNRYELEAMLDYAYAYDGPIAIRYPRGSAYKGHADIQTPIVYGKSEVIQEASGVAVFSCGHMMEEADRLVERLEAKQIPVTLVNVRFQSMLDTELLDRLMKTHTVFVTLEDTIMQGGYGEKLHAYLAEKNSPEQYTFISGAIPLPSVPQGTIPELRHHMQIDAEGLAEKIVPCYKKHLK</sequence>
<evidence type="ECO:0000256" key="1">
    <source>
        <dbReference type="ARBA" id="ARBA00004980"/>
    </source>
</evidence>
<reference evidence="12 13" key="1">
    <citation type="submission" date="2020-08" db="EMBL/GenBank/DDBJ databases">
        <authorList>
            <person name="Liu C."/>
            <person name="Sun Q."/>
        </authorList>
    </citation>
    <scope>NUCLEOTIDE SEQUENCE [LARGE SCALE GENOMIC DNA]</scope>
    <source>
        <strain evidence="12 13">NSJ-4</strain>
    </source>
</reference>
<dbReference type="SUPFAM" id="SSF52518">
    <property type="entry name" value="Thiamin diphosphate-binding fold (THDP-binding)"/>
    <property type="match status" value="2"/>
</dbReference>
<comment type="cofactor">
    <cofactor evidence="10">
        <name>Mg(2+)</name>
        <dbReference type="ChEBI" id="CHEBI:18420"/>
    </cofactor>
    <text evidence="10">Binds 1 Mg(2+) ion per subunit.</text>
</comment>
<dbReference type="GO" id="GO:0008661">
    <property type="term" value="F:1-deoxy-D-xylulose-5-phosphate synthase activity"/>
    <property type="evidence" value="ECO:0007669"/>
    <property type="project" value="UniProtKB-UniRule"/>
</dbReference>
<evidence type="ECO:0000256" key="10">
    <source>
        <dbReference type="HAMAP-Rule" id="MF_00315"/>
    </source>
</evidence>
<dbReference type="InterPro" id="IPR033248">
    <property type="entry name" value="Transketolase_C"/>
</dbReference>
<dbReference type="KEGG" id="wcp:H9Q76_04545"/>
<dbReference type="CDD" id="cd02007">
    <property type="entry name" value="TPP_DXS"/>
    <property type="match status" value="1"/>
</dbReference>
<evidence type="ECO:0000259" key="11">
    <source>
        <dbReference type="SMART" id="SM00861"/>
    </source>
</evidence>
<dbReference type="GO" id="GO:0000287">
    <property type="term" value="F:magnesium ion binding"/>
    <property type="evidence" value="ECO:0007669"/>
    <property type="project" value="UniProtKB-UniRule"/>
</dbReference>
<feature type="binding site" evidence="10">
    <location>
        <position position="365"/>
    </location>
    <ligand>
        <name>thiamine diphosphate</name>
        <dbReference type="ChEBI" id="CHEBI:58937"/>
    </ligand>
</feature>
<feature type="binding site" evidence="10">
    <location>
        <begin position="146"/>
        <end position="147"/>
    </location>
    <ligand>
        <name>thiamine diphosphate</name>
        <dbReference type="ChEBI" id="CHEBI:58937"/>
    </ligand>
</feature>
<accession>A0A7G9FPS5</accession>